<feature type="compositionally biased region" description="Basic residues" evidence="1">
    <location>
        <begin position="15"/>
        <end position="30"/>
    </location>
</feature>
<dbReference type="SUPFAM" id="SSF89550">
    <property type="entry name" value="PHP domain-like"/>
    <property type="match status" value="1"/>
</dbReference>
<dbReference type="GO" id="GO:0035312">
    <property type="term" value="F:5'-3' DNA exonuclease activity"/>
    <property type="evidence" value="ECO:0007669"/>
    <property type="project" value="TreeGrafter"/>
</dbReference>
<dbReference type="EMBL" id="JAEACU010000009">
    <property type="protein sequence ID" value="KAH7518193.1"/>
    <property type="molecule type" value="Genomic_DNA"/>
</dbReference>
<gene>
    <name evidence="2" type="ORF">FEM48_Zijuj09G0145600</name>
</gene>
<dbReference type="GO" id="GO:0004534">
    <property type="term" value="F:5'-3' RNA exonuclease activity"/>
    <property type="evidence" value="ECO:0007669"/>
    <property type="project" value="TreeGrafter"/>
</dbReference>
<protein>
    <submittedName>
        <fullName evidence="2">Uncharacterized protein</fullName>
    </submittedName>
</protein>
<dbReference type="InterPro" id="IPR052018">
    <property type="entry name" value="PHP_domain"/>
</dbReference>
<dbReference type="FunFam" id="1.10.150.650:FF:000002">
    <property type="entry name" value="PHP domain-containing protein"/>
    <property type="match status" value="1"/>
</dbReference>
<organism evidence="2 3">
    <name type="scientific">Ziziphus jujuba var. spinosa</name>
    <dbReference type="NCBI Taxonomy" id="714518"/>
    <lineage>
        <taxon>Eukaryota</taxon>
        <taxon>Viridiplantae</taxon>
        <taxon>Streptophyta</taxon>
        <taxon>Embryophyta</taxon>
        <taxon>Tracheophyta</taxon>
        <taxon>Spermatophyta</taxon>
        <taxon>Magnoliopsida</taxon>
        <taxon>eudicotyledons</taxon>
        <taxon>Gunneridae</taxon>
        <taxon>Pentapetalae</taxon>
        <taxon>rosids</taxon>
        <taxon>fabids</taxon>
        <taxon>Rosales</taxon>
        <taxon>Rhamnaceae</taxon>
        <taxon>Paliureae</taxon>
        <taxon>Ziziphus</taxon>
    </lineage>
</organism>
<evidence type="ECO:0000256" key="1">
    <source>
        <dbReference type="SAM" id="MobiDB-lite"/>
    </source>
</evidence>
<reference evidence="2" key="1">
    <citation type="journal article" date="2021" name="Front. Plant Sci.">
        <title>Chromosome-Scale Genome Assembly for Chinese Sour Jujube and Insights Into Its Genome Evolution and Domestication Signature.</title>
        <authorList>
            <person name="Shen L.-Y."/>
            <person name="Luo H."/>
            <person name="Wang X.-L."/>
            <person name="Wang X.-M."/>
            <person name="Qiu X.-J."/>
            <person name="Liu H."/>
            <person name="Zhou S.-S."/>
            <person name="Jia K.-H."/>
            <person name="Nie S."/>
            <person name="Bao Y.-T."/>
            <person name="Zhang R.-G."/>
            <person name="Yun Q.-Z."/>
            <person name="Chai Y.-H."/>
            <person name="Lu J.-Y."/>
            <person name="Li Y."/>
            <person name="Zhao S.-W."/>
            <person name="Mao J.-F."/>
            <person name="Jia S.-G."/>
            <person name="Mao Y.-M."/>
        </authorList>
    </citation>
    <scope>NUCLEOTIDE SEQUENCE</scope>
    <source>
        <strain evidence="2">AT0</strain>
        <tissue evidence="2">Leaf</tissue>
    </source>
</reference>
<evidence type="ECO:0000313" key="2">
    <source>
        <dbReference type="EMBL" id="KAH7518193.1"/>
    </source>
</evidence>
<dbReference type="CDD" id="cd07438">
    <property type="entry name" value="PHP_HisPPase_AMP"/>
    <property type="match status" value="1"/>
</dbReference>
<accession>A0A978UTJ3</accession>
<dbReference type="Gene3D" id="3.20.20.140">
    <property type="entry name" value="Metal-dependent hydrolases"/>
    <property type="match status" value="1"/>
</dbReference>
<dbReference type="Proteomes" id="UP000813462">
    <property type="component" value="Unassembled WGS sequence"/>
</dbReference>
<dbReference type="AlphaFoldDB" id="A0A978UTJ3"/>
<dbReference type="Gene3D" id="1.10.150.650">
    <property type="match status" value="1"/>
</dbReference>
<dbReference type="PANTHER" id="PTHR42924:SF3">
    <property type="entry name" value="POLYMERASE_HISTIDINOL PHOSPHATASE N-TERMINAL DOMAIN-CONTAINING PROTEIN"/>
    <property type="match status" value="1"/>
</dbReference>
<sequence>MNNSNSAHKESPKKGKDKKKKKKRGGSKKKTTVEQTLAFKSVGEWVFLDQPSLLASLASSCVVDDFGVQKNLGRGKEKLVFELHSHSKCSDGFVSPSKLVERAYGNGGSKNRGSMFKVDLIQGPVVLPLVDVFYQFKIILLHTILSEGKWTLQYDEAMTLDMYVLCGRMGWEAAFSDCRYILKELCLSFNALCKYYGPLVVIDVQSNLKVKVLALTDHDTMSGIAEALDAAHRYGIKIIPGVEISTIFSPRGGSEPEEPVHVLAYYSSCGPTSFEELEQVLANIRDGRVLRAKNMVSKLNKLKLPLKWEHVVRIAGKGVAPGRLHVARALVEAGHVENLKQAFSRYLFDGGPAYATGSEPLAEKAVKLICDTGGVAVLAHPWALKNPVAIIRRLKEAGLHGMEVYRSDGKLSAYSDLADTYGLLKLGGSDYHGRGGHGESELGSVNLPMLAVHDFLKVARPIWCNAIKDIVHTYAEEPSDSNLARILRFVRTPNFKGGSSLSCCRELIDGCLSLWLTSEESHNPEFDAIRLKLSHISLNREKIQVPIGSQ</sequence>
<feature type="region of interest" description="Disordered" evidence="1">
    <location>
        <begin position="1"/>
        <end position="31"/>
    </location>
</feature>
<proteinExistence type="predicted"/>
<comment type="caution">
    <text evidence="2">The sequence shown here is derived from an EMBL/GenBank/DDBJ whole genome shotgun (WGS) entry which is preliminary data.</text>
</comment>
<dbReference type="PANTHER" id="PTHR42924">
    <property type="entry name" value="EXONUCLEASE"/>
    <property type="match status" value="1"/>
</dbReference>
<evidence type="ECO:0000313" key="3">
    <source>
        <dbReference type="Proteomes" id="UP000813462"/>
    </source>
</evidence>
<dbReference type="InterPro" id="IPR016195">
    <property type="entry name" value="Pol/histidinol_Pase-like"/>
</dbReference>
<name>A0A978UTJ3_ZIZJJ</name>